<organism evidence="1 2">
    <name type="scientific">Candidatus Jorgensenbacteria bacterium GWC1_48_12</name>
    <dbReference type="NCBI Taxonomy" id="1798469"/>
    <lineage>
        <taxon>Bacteria</taxon>
        <taxon>Candidatus Joergenseniibacteriota</taxon>
    </lineage>
</organism>
<dbReference type="AlphaFoldDB" id="A0A1F6BRA9"/>
<evidence type="ECO:0000313" key="1">
    <source>
        <dbReference type="EMBL" id="OGG39302.1"/>
    </source>
</evidence>
<protein>
    <recommendedName>
        <fullName evidence="3">Kinase inhibitor</fullName>
    </recommendedName>
</protein>
<comment type="caution">
    <text evidence="1">The sequence shown here is derived from an EMBL/GenBank/DDBJ whole genome shotgun (WGS) entry which is preliminary data.</text>
</comment>
<dbReference type="CDD" id="cd00865">
    <property type="entry name" value="PEBP_bact_arch"/>
    <property type="match status" value="1"/>
</dbReference>
<dbReference type="PANTHER" id="PTHR30289">
    <property type="entry name" value="UNCHARACTERIZED PROTEIN YBCL-RELATED"/>
    <property type="match status" value="1"/>
</dbReference>
<evidence type="ECO:0008006" key="3">
    <source>
        <dbReference type="Google" id="ProtNLM"/>
    </source>
</evidence>
<dbReference type="InterPro" id="IPR036610">
    <property type="entry name" value="PEBP-like_sf"/>
</dbReference>
<dbReference type="NCBIfam" id="TIGR00481">
    <property type="entry name" value="YbhB/YbcL family Raf kinase inhibitor-like protein"/>
    <property type="match status" value="1"/>
</dbReference>
<accession>A0A1F6BRA9</accession>
<dbReference type="Pfam" id="PF01161">
    <property type="entry name" value="PBP"/>
    <property type="match status" value="1"/>
</dbReference>
<dbReference type="PANTHER" id="PTHR30289:SF1">
    <property type="entry name" value="PEBP (PHOSPHATIDYLETHANOLAMINE-BINDING PROTEIN) FAMILY PROTEIN"/>
    <property type="match status" value="1"/>
</dbReference>
<dbReference type="Proteomes" id="UP000179324">
    <property type="component" value="Unassembled WGS sequence"/>
</dbReference>
<dbReference type="InterPro" id="IPR008914">
    <property type="entry name" value="PEBP"/>
</dbReference>
<gene>
    <name evidence="1" type="ORF">A2127_00615</name>
</gene>
<dbReference type="SUPFAM" id="SSF49777">
    <property type="entry name" value="PEBP-like"/>
    <property type="match status" value="1"/>
</dbReference>
<dbReference type="EMBL" id="MFKI01000016">
    <property type="protein sequence ID" value="OGG39302.1"/>
    <property type="molecule type" value="Genomic_DNA"/>
</dbReference>
<proteinExistence type="predicted"/>
<dbReference type="InterPro" id="IPR005247">
    <property type="entry name" value="YbhB_YbcL/LppC-like"/>
</dbReference>
<evidence type="ECO:0000313" key="2">
    <source>
        <dbReference type="Proteomes" id="UP000179324"/>
    </source>
</evidence>
<reference evidence="1 2" key="1">
    <citation type="journal article" date="2016" name="Nat. Commun.">
        <title>Thousands of microbial genomes shed light on interconnected biogeochemical processes in an aquifer system.</title>
        <authorList>
            <person name="Anantharaman K."/>
            <person name="Brown C.T."/>
            <person name="Hug L.A."/>
            <person name="Sharon I."/>
            <person name="Castelle C.J."/>
            <person name="Probst A.J."/>
            <person name="Thomas B.C."/>
            <person name="Singh A."/>
            <person name="Wilkins M.J."/>
            <person name="Karaoz U."/>
            <person name="Brodie E.L."/>
            <person name="Williams K.H."/>
            <person name="Hubbard S.S."/>
            <person name="Banfield J.F."/>
        </authorList>
    </citation>
    <scope>NUCLEOTIDE SEQUENCE [LARGE SCALE GENOMIC DNA]</scope>
</reference>
<dbReference type="Gene3D" id="3.90.280.10">
    <property type="entry name" value="PEBP-like"/>
    <property type="match status" value="1"/>
</dbReference>
<sequence length="152" mass="16607">MGNLVIKSSAFKNNDFIPARHTCDGDNVNPFIEILNAPAGTKSIALIMDDPDATGGVTWDHWILWNMEPKTHYIPEDSIPGNAILGTTSFGKTGYGGPCPPKGSKPHRYMFKVYALDSVLVLDEGASKSELMRAMEGHVLDEGLLTGLYQRK</sequence>
<name>A0A1F6BRA9_9BACT</name>